<evidence type="ECO:0000313" key="2">
    <source>
        <dbReference type="Proteomes" id="UP000008144"/>
    </source>
</evidence>
<reference evidence="1" key="3">
    <citation type="submission" date="2025-09" db="UniProtKB">
        <authorList>
            <consortium name="Ensembl"/>
        </authorList>
    </citation>
    <scope>IDENTIFICATION</scope>
</reference>
<reference evidence="2" key="1">
    <citation type="journal article" date="2002" name="Science">
        <title>The draft genome of Ciona intestinalis: insights into chordate and vertebrate origins.</title>
        <authorList>
            <person name="Dehal P."/>
            <person name="Satou Y."/>
            <person name="Campbell R.K."/>
            <person name="Chapman J."/>
            <person name="Degnan B."/>
            <person name="De Tomaso A."/>
            <person name="Davidson B."/>
            <person name="Di Gregorio A."/>
            <person name="Gelpke M."/>
            <person name="Goodstein D.M."/>
            <person name="Harafuji N."/>
            <person name="Hastings K.E."/>
            <person name="Ho I."/>
            <person name="Hotta K."/>
            <person name="Huang W."/>
            <person name="Kawashima T."/>
            <person name="Lemaire P."/>
            <person name="Martinez D."/>
            <person name="Meinertzhagen I.A."/>
            <person name="Necula S."/>
            <person name="Nonaka M."/>
            <person name="Putnam N."/>
            <person name="Rash S."/>
            <person name="Saiga H."/>
            <person name="Satake M."/>
            <person name="Terry A."/>
            <person name="Yamada L."/>
            <person name="Wang H.G."/>
            <person name="Awazu S."/>
            <person name="Azumi K."/>
            <person name="Boore J."/>
            <person name="Branno M."/>
            <person name="Chin-Bow S."/>
            <person name="DeSantis R."/>
            <person name="Doyle S."/>
            <person name="Francino P."/>
            <person name="Keys D.N."/>
            <person name="Haga S."/>
            <person name="Hayashi H."/>
            <person name="Hino K."/>
            <person name="Imai K.S."/>
            <person name="Inaba K."/>
            <person name="Kano S."/>
            <person name="Kobayashi K."/>
            <person name="Kobayashi M."/>
            <person name="Lee B.I."/>
            <person name="Makabe K.W."/>
            <person name="Manohar C."/>
            <person name="Matassi G."/>
            <person name="Medina M."/>
            <person name="Mochizuki Y."/>
            <person name="Mount S."/>
            <person name="Morishita T."/>
            <person name="Miura S."/>
            <person name="Nakayama A."/>
            <person name="Nishizaka S."/>
            <person name="Nomoto H."/>
            <person name="Ohta F."/>
            <person name="Oishi K."/>
            <person name="Rigoutsos I."/>
            <person name="Sano M."/>
            <person name="Sasaki A."/>
            <person name="Sasakura Y."/>
            <person name="Shoguchi E."/>
            <person name="Shin-i T."/>
            <person name="Spagnuolo A."/>
            <person name="Stainier D."/>
            <person name="Suzuki M.M."/>
            <person name="Tassy O."/>
            <person name="Takatori N."/>
            <person name="Tokuoka M."/>
            <person name="Yagi K."/>
            <person name="Yoshizaki F."/>
            <person name="Wada S."/>
            <person name="Zhang C."/>
            <person name="Hyatt P.D."/>
            <person name="Larimer F."/>
            <person name="Detter C."/>
            <person name="Doggett N."/>
            <person name="Glavina T."/>
            <person name="Hawkins T."/>
            <person name="Richardson P."/>
            <person name="Lucas S."/>
            <person name="Kohara Y."/>
            <person name="Levine M."/>
            <person name="Satoh N."/>
            <person name="Rokhsar D.S."/>
        </authorList>
    </citation>
    <scope>NUCLEOTIDE SEQUENCE [LARGE SCALE GENOMIC DNA]</scope>
</reference>
<protein>
    <recommendedName>
        <fullName evidence="3">VWFA domain-containing protein</fullName>
    </recommendedName>
</protein>
<dbReference type="Proteomes" id="UP000008144">
    <property type="component" value="Unassembled WGS sequence"/>
</dbReference>
<organism evidence="1 2">
    <name type="scientific">Ciona intestinalis</name>
    <name type="common">Transparent sea squirt</name>
    <name type="synonym">Ascidia intestinalis</name>
    <dbReference type="NCBI Taxonomy" id="7719"/>
    <lineage>
        <taxon>Eukaryota</taxon>
        <taxon>Metazoa</taxon>
        <taxon>Chordata</taxon>
        <taxon>Tunicata</taxon>
        <taxon>Ascidiacea</taxon>
        <taxon>Phlebobranchia</taxon>
        <taxon>Cionidae</taxon>
        <taxon>Ciona</taxon>
    </lineage>
</organism>
<proteinExistence type="predicted"/>
<dbReference type="Ensembl" id="ENSCINT00000025875.2">
    <property type="protein sequence ID" value="ENSCINP00000025629.2"/>
    <property type="gene ID" value="ENSCING00000014088.2"/>
</dbReference>
<keyword evidence="2" id="KW-1185">Reference proteome</keyword>
<dbReference type="AlphaFoldDB" id="F6TE32"/>
<sequence>IKTNQVSKLAHNTSRLASQYFGQKIHFHSDHSLLVSVPYDTHGSNDVKSASGGLSSCPIRFNVEQHSQCDDVTPTSPNLSARDGFGLDFEVDPRGNVTACAPLRSQTCRGNVLKLGYCYTGTGHGTVWSPLSIVEGFNSDCPHDQVDLLFVLDGSTSINEADPNNFN</sequence>
<name>F6TE32_CIOIN</name>
<dbReference type="HOGENOM" id="CLU_1598204_0_0_1"/>
<evidence type="ECO:0008006" key="3">
    <source>
        <dbReference type="Google" id="ProtNLM"/>
    </source>
</evidence>
<evidence type="ECO:0000313" key="1">
    <source>
        <dbReference type="Ensembl" id="ENSCINP00000025629.2"/>
    </source>
</evidence>
<dbReference type="Gene3D" id="2.130.10.130">
    <property type="entry name" value="Integrin alpha, N-terminal"/>
    <property type="match status" value="1"/>
</dbReference>
<reference evidence="1" key="2">
    <citation type="submission" date="2025-08" db="UniProtKB">
        <authorList>
            <consortium name="Ensembl"/>
        </authorList>
    </citation>
    <scope>IDENTIFICATION</scope>
</reference>
<dbReference type="InterPro" id="IPR028994">
    <property type="entry name" value="Integrin_alpha_N"/>
</dbReference>
<dbReference type="InParanoid" id="F6TE32"/>
<accession>F6TE32</accession>